<feature type="domain" description="HTH lacI-type" evidence="4">
    <location>
        <begin position="15"/>
        <end position="69"/>
    </location>
</feature>
<dbReference type="InterPro" id="IPR000843">
    <property type="entry name" value="HTH_LacI"/>
</dbReference>
<accession>A0A0A0NW08</accession>
<name>A0A0A0NW08_STRRN</name>
<proteinExistence type="predicted"/>
<evidence type="ECO:0000256" key="3">
    <source>
        <dbReference type="ARBA" id="ARBA00023163"/>
    </source>
</evidence>
<reference evidence="5 6" key="1">
    <citation type="journal article" date="2018" name="J. Biol. Chem.">
        <title>Discovery of the actinoplanic acid pathway in Streptomyces rapamycinicus reveals a genetically conserved synergism with rapamycin.</title>
        <authorList>
            <person name="Mrak P."/>
            <person name="Krastel P."/>
            <person name="Pivk Lukancic P."/>
            <person name="Tao J."/>
            <person name="Pistorius D."/>
            <person name="Moore C.M."/>
        </authorList>
    </citation>
    <scope>NUCLEOTIDE SEQUENCE [LARGE SCALE GENOMIC DNA]</scope>
    <source>
        <strain evidence="5 6">NRRL 5491</strain>
    </source>
</reference>
<dbReference type="Proteomes" id="UP000281594">
    <property type="component" value="Unassembled WGS sequence"/>
</dbReference>
<dbReference type="CDD" id="cd06292">
    <property type="entry name" value="PBP1_AglR_RafR-like"/>
    <property type="match status" value="1"/>
</dbReference>
<dbReference type="KEGG" id="src:M271_48880"/>
<dbReference type="InterPro" id="IPR028082">
    <property type="entry name" value="Peripla_BP_I"/>
</dbReference>
<dbReference type="STRING" id="1343740.M271_48880"/>
<protein>
    <submittedName>
        <fullName evidence="5">Transcriptional regulator</fullName>
    </submittedName>
</protein>
<evidence type="ECO:0000259" key="4">
    <source>
        <dbReference type="PROSITE" id="PS50932"/>
    </source>
</evidence>
<sequence length="354" mass="37349">MPRSTTSPSPKGGPVTLAMVARRAGVSPQTVSNAINSPDLLRPETLERVRGVIDEMGYRPSRAAQTLRTRSSKLIGYGIQPTPGGDTAPVMDRFLHALSQAADEAGYRMLLFACPPGGPSLEGYEELLGRHDVDGFVLSNTARQDPRQAWLAKRGVPFVGFGRMWSGRQIGDWADVDGASGTDAAVEHLVALGHRGIAFLGWPRGSGVGDDRAAGWQRAMRRHGLPTRGRRAESAGDVEAARIAVKPLLDAGVTAVVAASDTLALGCYHALRERNATPGRDIAVVGFDDSPTAGILSPSLSTVAQPLEAAGRECVRLLLARMANPAAPPERVLLEPSLVVRDSTPAPDSDAPAP</sequence>
<dbReference type="RefSeq" id="WP_020874617.1">
    <property type="nucleotide sequence ID" value="NC_022785.1"/>
</dbReference>
<evidence type="ECO:0000313" key="5">
    <source>
        <dbReference type="EMBL" id="RLV72026.1"/>
    </source>
</evidence>
<gene>
    <name evidence="5" type="ORF">D3C57_145905</name>
</gene>
<dbReference type="HOGENOM" id="CLU_037628_6_1_11"/>
<dbReference type="SUPFAM" id="SSF47413">
    <property type="entry name" value="lambda repressor-like DNA-binding domains"/>
    <property type="match status" value="1"/>
</dbReference>
<dbReference type="GO" id="GO:0003700">
    <property type="term" value="F:DNA-binding transcription factor activity"/>
    <property type="evidence" value="ECO:0007669"/>
    <property type="project" value="TreeGrafter"/>
</dbReference>
<keyword evidence="1" id="KW-0805">Transcription regulation</keyword>
<dbReference type="Gene3D" id="1.10.260.40">
    <property type="entry name" value="lambda repressor-like DNA-binding domains"/>
    <property type="match status" value="1"/>
</dbReference>
<dbReference type="Pfam" id="PF13377">
    <property type="entry name" value="Peripla_BP_3"/>
    <property type="match status" value="1"/>
</dbReference>
<comment type="caution">
    <text evidence="5">The sequence shown here is derived from an EMBL/GenBank/DDBJ whole genome shotgun (WGS) entry which is preliminary data.</text>
</comment>
<dbReference type="GO" id="GO:0000976">
    <property type="term" value="F:transcription cis-regulatory region binding"/>
    <property type="evidence" value="ECO:0007669"/>
    <property type="project" value="TreeGrafter"/>
</dbReference>
<evidence type="ECO:0000256" key="2">
    <source>
        <dbReference type="ARBA" id="ARBA00023125"/>
    </source>
</evidence>
<dbReference type="Pfam" id="PF00356">
    <property type="entry name" value="LacI"/>
    <property type="match status" value="1"/>
</dbReference>
<dbReference type="SMART" id="SM00354">
    <property type="entry name" value="HTH_LACI"/>
    <property type="match status" value="1"/>
</dbReference>
<dbReference type="eggNOG" id="COG1609">
    <property type="taxonomic scope" value="Bacteria"/>
</dbReference>
<keyword evidence="2" id="KW-0238">DNA-binding</keyword>
<dbReference type="InterPro" id="IPR046335">
    <property type="entry name" value="LacI/GalR-like_sensor"/>
</dbReference>
<dbReference type="PROSITE" id="PS50932">
    <property type="entry name" value="HTH_LACI_2"/>
    <property type="match status" value="1"/>
</dbReference>
<keyword evidence="3" id="KW-0804">Transcription</keyword>
<dbReference type="InterPro" id="IPR010982">
    <property type="entry name" value="Lambda_DNA-bd_dom_sf"/>
</dbReference>
<dbReference type="SUPFAM" id="SSF53822">
    <property type="entry name" value="Periplasmic binding protein-like I"/>
    <property type="match status" value="1"/>
</dbReference>
<evidence type="ECO:0000256" key="1">
    <source>
        <dbReference type="ARBA" id="ARBA00023015"/>
    </source>
</evidence>
<dbReference type="EMBL" id="QYCY01000004">
    <property type="protein sequence ID" value="RLV72026.1"/>
    <property type="molecule type" value="Genomic_DNA"/>
</dbReference>
<dbReference type="PANTHER" id="PTHR30146">
    <property type="entry name" value="LACI-RELATED TRANSCRIPTIONAL REPRESSOR"/>
    <property type="match status" value="1"/>
</dbReference>
<dbReference type="CDD" id="cd01392">
    <property type="entry name" value="HTH_LacI"/>
    <property type="match status" value="1"/>
</dbReference>
<dbReference type="PANTHER" id="PTHR30146:SF109">
    <property type="entry name" value="HTH-TYPE TRANSCRIPTIONAL REGULATOR GALS"/>
    <property type="match status" value="1"/>
</dbReference>
<dbReference type="AlphaFoldDB" id="A0A0A0NW08"/>
<dbReference type="Gene3D" id="3.40.50.2300">
    <property type="match status" value="2"/>
</dbReference>
<evidence type="ECO:0000313" key="6">
    <source>
        <dbReference type="Proteomes" id="UP000281594"/>
    </source>
</evidence>
<organism evidence="5 6">
    <name type="scientific">Streptomyces rapamycinicus (strain ATCC 29253 / DSM 41530 / NRRL 5491 / AYB-994)</name>
    <name type="common">Streptomyces hygroscopicus (strain ATCC 29253)</name>
    <dbReference type="NCBI Taxonomy" id="1343740"/>
    <lineage>
        <taxon>Bacteria</taxon>
        <taxon>Bacillati</taxon>
        <taxon>Actinomycetota</taxon>
        <taxon>Actinomycetes</taxon>
        <taxon>Kitasatosporales</taxon>
        <taxon>Streptomycetaceae</taxon>
        <taxon>Streptomyces</taxon>
        <taxon>Streptomyces violaceusniger group</taxon>
    </lineage>
</organism>